<evidence type="ECO:0000259" key="1">
    <source>
        <dbReference type="Pfam" id="PF00899"/>
    </source>
</evidence>
<dbReference type="PANTHER" id="PTHR43267">
    <property type="entry name" value="TRNA THREONYLCARBAMOYLADENOSINE DEHYDRATASE"/>
    <property type="match status" value="1"/>
</dbReference>
<dbReference type="InterPro" id="IPR000594">
    <property type="entry name" value="ThiF_NAD_FAD-bd"/>
</dbReference>
<dbReference type="InterPro" id="IPR035985">
    <property type="entry name" value="Ubiquitin-activating_enz"/>
</dbReference>
<proteinExistence type="predicted"/>
<dbReference type="RefSeq" id="WP_243538328.1">
    <property type="nucleotide sequence ID" value="NZ_CP093442.1"/>
</dbReference>
<reference evidence="2" key="1">
    <citation type="submission" date="2022-03" db="EMBL/GenBank/DDBJ databases">
        <title>Genome Identification and Characterization of new species Bdellovibrio reynosense LBG001 sp. nov. from a Mexico soil sample.</title>
        <authorList>
            <person name="Camilli A."/>
            <person name="Ajao Y."/>
            <person name="Guo X."/>
        </authorList>
    </citation>
    <scope>NUCLEOTIDE SEQUENCE</scope>
    <source>
        <strain evidence="2">LBG001</strain>
    </source>
</reference>
<dbReference type="CDD" id="cd00755">
    <property type="entry name" value="YgdL_like"/>
    <property type="match status" value="1"/>
</dbReference>
<dbReference type="InterPro" id="IPR045886">
    <property type="entry name" value="ThiF/MoeB/HesA"/>
</dbReference>
<dbReference type="Proteomes" id="UP000830116">
    <property type="component" value="Chromosome"/>
</dbReference>
<evidence type="ECO:0000313" key="3">
    <source>
        <dbReference type="Proteomes" id="UP000830116"/>
    </source>
</evidence>
<dbReference type="SUPFAM" id="SSF69572">
    <property type="entry name" value="Activating enzymes of the ubiquitin-like proteins"/>
    <property type="match status" value="1"/>
</dbReference>
<dbReference type="Gene3D" id="3.40.50.720">
    <property type="entry name" value="NAD(P)-binding Rossmann-like Domain"/>
    <property type="match status" value="1"/>
</dbReference>
<sequence length="294" mass="32433">MENITPQNSLNTANPAQPEETEYVLHRRFDRMGRLVGDEVMKKLFNTHVMVIGLGGVGSWAAESLARSGVGKLTIIDFDEVCITNGNRQLHAIQGMVGKKKAEVMGERLRKINPQANIQVITEFYNEENSEMMLSHKPDYIVDAIDNLTAKTHLLATCRERGINVITSGGSAAKMDPLKIKLVDLADTYVDPLAHQVRKILRQKYGFPEKKFGIPCVFSDEIPIQPEELKYDKGMGFKCVCPQGSNNLHGCDNRNVIWGTASFVTGAFGLAMASHIVNEVYASVKTPAAPEANT</sequence>
<keyword evidence="3" id="KW-1185">Reference proteome</keyword>
<name>A0ABY4CBA9_9BACT</name>
<evidence type="ECO:0000313" key="2">
    <source>
        <dbReference type="EMBL" id="UOF01724.1"/>
    </source>
</evidence>
<dbReference type="EMBL" id="CP093442">
    <property type="protein sequence ID" value="UOF01724.1"/>
    <property type="molecule type" value="Genomic_DNA"/>
</dbReference>
<accession>A0ABY4CBA9</accession>
<feature type="domain" description="THIF-type NAD/FAD binding fold" evidence="1">
    <location>
        <begin position="34"/>
        <end position="181"/>
    </location>
</feature>
<dbReference type="Pfam" id="PF00899">
    <property type="entry name" value="ThiF"/>
    <property type="match status" value="1"/>
</dbReference>
<gene>
    <name evidence="2" type="ORF">MNR06_01990</name>
</gene>
<dbReference type="PANTHER" id="PTHR43267:SF1">
    <property type="entry name" value="TRNA THREONYLCARBAMOYLADENOSINE DEHYDRATASE"/>
    <property type="match status" value="1"/>
</dbReference>
<protein>
    <submittedName>
        <fullName evidence="2">tRNA threonylcarbamoyladenosine dehydratase</fullName>
    </submittedName>
</protein>
<organism evidence="2 3">
    <name type="scientific">Bdellovibrio reynosensis</name>
    <dbReference type="NCBI Taxonomy" id="2835041"/>
    <lineage>
        <taxon>Bacteria</taxon>
        <taxon>Pseudomonadati</taxon>
        <taxon>Bdellovibrionota</taxon>
        <taxon>Bdellovibrionia</taxon>
        <taxon>Bdellovibrionales</taxon>
        <taxon>Pseudobdellovibrionaceae</taxon>
        <taxon>Bdellovibrio</taxon>
    </lineage>
</organism>